<evidence type="ECO:0000256" key="7">
    <source>
        <dbReference type="ARBA" id="ARBA00023212"/>
    </source>
</evidence>
<evidence type="ECO:0000256" key="9">
    <source>
        <dbReference type="SAM" id="Coils"/>
    </source>
</evidence>
<evidence type="ECO:0000256" key="3">
    <source>
        <dbReference type="ARBA" id="ARBA00022490"/>
    </source>
</evidence>
<keyword evidence="4" id="KW-0597">Phosphoprotein</keyword>
<name>A0A8T2RDZ5_CERRI</name>
<evidence type="ECO:0000313" key="12">
    <source>
        <dbReference type="Proteomes" id="UP000825935"/>
    </source>
</evidence>
<comment type="subcellular location">
    <subcellularLocation>
        <location evidence="1">Cytoplasm</location>
        <location evidence="1">Cytoskeleton</location>
        <location evidence="1">Flagellum axoneme</location>
    </subcellularLocation>
</comment>
<proteinExistence type="inferred from homology"/>
<comment type="caution">
    <text evidence="11">The sequence shown here is derived from an EMBL/GenBank/DDBJ whole genome shotgun (WGS) entry which is preliminary data.</text>
</comment>
<dbReference type="Proteomes" id="UP000825935">
    <property type="component" value="Chromosome 28"/>
</dbReference>
<keyword evidence="9" id="KW-0175">Coiled coil</keyword>
<evidence type="ECO:0000256" key="10">
    <source>
        <dbReference type="SAM" id="MobiDB-lite"/>
    </source>
</evidence>
<evidence type="ECO:0000256" key="1">
    <source>
        <dbReference type="ARBA" id="ARBA00004611"/>
    </source>
</evidence>
<dbReference type="InterPro" id="IPR009290">
    <property type="entry name" value="Radial_spoke_3"/>
</dbReference>
<feature type="region of interest" description="Disordered" evidence="10">
    <location>
        <begin position="1"/>
        <end position="28"/>
    </location>
</feature>
<gene>
    <name evidence="11" type="ORF">KP509_28G046000</name>
</gene>
<evidence type="ECO:0000256" key="4">
    <source>
        <dbReference type="ARBA" id="ARBA00022553"/>
    </source>
</evidence>
<dbReference type="AlphaFoldDB" id="A0A8T2RDZ5"/>
<organism evidence="11 12">
    <name type="scientific">Ceratopteris richardii</name>
    <name type="common">Triangle waterfern</name>
    <dbReference type="NCBI Taxonomy" id="49495"/>
    <lineage>
        <taxon>Eukaryota</taxon>
        <taxon>Viridiplantae</taxon>
        <taxon>Streptophyta</taxon>
        <taxon>Embryophyta</taxon>
        <taxon>Tracheophyta</taxon>
        <taxon>Polypodiopsida</taxon>
        <taxon>Polypodiidae</taxon>
        <taxon>Polypodiales</taxon>
        <taxon>Pteridineae</taxon>
        <taxon>Pteridaceae</taxon>
        <taxon>Parkerioideae</taxon>
        <taxon>Ceratopteris</taxon>
    </lineage>
</organism>
<dbReference type="PANTHER" id="PTHR21648:SF0">
    <property type="entry name" value="RADIAL SPOKE HEAD PROTEIN 3 HOMOLOG"/>
    <property type="match status" value="1"/>
</dbReference>
<dbReference type="EMBL" id="CM035433">
    <property type="protein sequence ID" value="KAH7293868.1"/>
    <property type="molecule type" value="Genomic_DNA"/>
</dbReference>
<keyword evidence="8" id="KW-0966">Cell projection</keyword>
<keyword evidence="3" id="KW-0963">Cytoplasm</keyword>
<accession>A0A8T2RDZ5</accession>
<keyword evidence="5" id="KW-0282">Flagellum</keyword>
<dbReference type="GO" id="GO:0005929">
    <property type="term" value="C:cilium"/>
    <property type="evidence" value="ECO:0007669"/>
    <property type="project" value="TreeGrafter"/>
</dbReference>
<dbReference type="Pfam" id="PF06098">
    <property type="entry name" value="Radial_spoke_3"/>
    <property type="match status" value="1"/>
</dbReference>
<keyword evidence="7" id="KW-0206">Cytoskeleton</keyword>
<protein>
    <recommendedName>
        <fullName evidence="13">Radial spoke protein 3</fullName>
    </recommendedName>
</protein>
<dbReference type="PANTHER" id="PTHR21648">
    <property type="entry name" value="FLAGELLAR RADIAL SPOKE PROTEIN 3"/>
    <property type="match status" value="1"/>
</dbReference>
<reference evidence="11" key="1">
    <citation type="submission" date="2021-08" db="EMBL/GenBank/DDBJ databases">
        <title>WGS assembly of Ceratopteris richardii.</title>
        <authorList>
            <person name="Marchant D.B."/>
            <person name="Chen G."/>
            <person name="Jenkins J."/>
            <person name="Shu S."/>
            <person name="Leebens-Mack J."/>
            <person name="Grimwood J."/>
            <person name="Schmutz J."/>
            <person name="Soltis P."/>
            <person name="Soltis D."/>
            <person name="Chen Z.-H."/>
        </authorList>
    </citation>
    <scope>NUCLEOTIDE SEQUENCE</scope>
    <source>
        <strain evidence="11">Whitten #5841</strain>
        <tissue evidence="11">Leaf</tissue>
    </source>
</reference>
<evidence type="ECO:0000256" key="6">
    <source>
        <dbReference type="ARBA" id="ARBA00023069"/>
    </source>
</evidence>
<keyword evidence="12" id="KW-1185">Reference proteome</keyword>
<evidence type="ECO:0000256" key="8">
    <source>
        <dbReference type="ARBA" id="ARBA00023273"/>
    </source>
</evidence>
<evidence type="ECO:0000256" key="5">
    <source>
        <dbReference type="ARBA" id="ARBA00022846"/>
    </source>
</evidence>
<evidence type="ECO:0000256" key="2">
    <source>
        <dbReference type="ARBA" id="ARBA00006737"/>
    </source>
</evidence>
<feature type="coiled-coil region" evidence="9">
    <location>
        <begin position="91"/>
        <end position="126"/>
    </location>
</feature>
<keyword evidence="6" id="KW-0969">Cilium</keyword>
<dbReference type="OrthoDB" id="313308at2759"/>
<evidence type="ECO:0008006" key="13">
    <source>
        <dbReference type="Google" id="ProtNLM"/>
    </source>
</evidence>
<evidence type="ECO:0000313" key="11">
    <source>
        <dbReference type="EMBL" id="KAH7293868.1"/>
    </source>
</evidence>
<sequence>MDTQTDPFLDRPPTPLFIPQKSGPDAGTQIEEGELFNFDDEVEPILEVLVGRTLEQSVMEVMEEKQLANLHAYQEHFEQIRAAELVATQRMEAAERRINEERTKRVEQEKKRLEEEEKTKQKTEVQMYVRGYLKNMTDSIFRTLQKLNYFYDPVEKEVEELYLPFLSSEIDEQMSNINTARSALKCMVDQSVSSSEERTRSSVERTVERMVVQVHKRHAEGTKDVQGLVDSLIARINEKAV</sequence>
<comment type="similarity">
    <text evidence="2">Belongs to the flagellar radial spoke RSP3 family.</text>
</comment>